<dbReference type="PROSITE" id="PS50095">
    <property type="entry name" value="PLAT"/>
    <property type="match status" value="12"/>
</dbReference>
<feature type="domain" description="PLAT" evidence="3">
    <location>
        <begin position="1480"/>
        <end position="1599"/>
    </location>
</feature>
<keyword evidence="5" id="KW-1185">Reference proteome</keyword>
<dbReference type="InterPro" id="IPR052970">
    <property type="entry name" value="Inner_ear_hair_cell_LOXHD"/>
</dbReference>
<feature type="region of interest" description="Disordered" evidence="2">
    <location>
        <begin position="1194"/>
        <end position="1302"/>
    </location>
</feature>
<dbReference type="Pfam" id="PF01477">
    <property type="entry name" value="PLAT"/>
    <property type="match status" value="12"/>
</dbReference>
<feature type="domain" description="PLAT" evidence="3">
    <location>
        <begin position="961"/>
        <end position="1079"/>
    </location>
</feature>
<feature type="domain" description="PLAT" evidence="3">
    <location>
        <begin position="337"/>
        <end position="455"/>
    </location>
</feature>
<evidence type="ECO:0000256" key="2">
    <source>
        <dbReference type="SAM" id="MobiDB-lite"/>
    </source>
</evidence>
<comment type="caution">
    <text evidence="4">The sequence shown here is derived from an EMBL/GenBank/DDBJ whole genome shotgun (WGS) entry which is preliminary data.</text>
</comment>
<evidence type="ECO:0000256" key="1">
    <source>
        <dbReference type="PROSITE-ProRule" id="PRU00152"/>
    </source>
</evidence>
<comment type="caution">
    <text evidence="1">Lacks conserved residue(s) required for the propagation of feature annotation.</text>
</comment>
<evidence type="ECO:0000313" key="5">
    <source>
        <dbReference type="Proteomes" id="UP000593567"/>
    </source>
</evidence>
<dbReference type="InterPro" id="IPR001024">
    <property type="entry name" value="PLAT/LH2_dom"/>
</dbReference>
<feature type="domain" description="PLAT" evidence="3">
    <location>
        <begin position="1090"/>
        <end position="1223"/>
    </location>
</feature>
<feature type="domain" description="PLAT" evidence="3">
    <location>
        <begin position="704"/>
        <end position="819"/>
    </location>
</feature>
<feature type="domain" description="PLAT" evidence="3">
    <location>
        <begin position="447"/>
        <end position="562"/>
    </location>
</feature>
<dbReference type="Gene3D" id="2.60.60.20">
    <property type="entry name" value="PLAT/LH2 domain"/>
    <property type="match status" value="3"/>
</dbReference>
<dbReference type="PANTHER" id="PTHR45901:SF3">
    <property type="entry name" value="LIPOXYGENASE HOMOLOGY DOMAIN-CONTAINING PROTEIN 1"/>
    <property type="match status" value="1"/>
</dbReference>
<reference evidence="4" key="1">
    <citation type="submission" date="2020-06" db="EMBL/GenBank/DDBJ databases">
        <title>Draft genome of Bugula neritina, a colonial animal packing powerful symbionts and potential medicines.</title>
        <authorList>
            <person name="Rayko M."/>
        </authorList>
    </citation>
    <scope>NUCLEOTIDE SEQUENCE [LARGE SCALE GENOMIC DNA]</scope>
    <source>
        <strain evidence="4">Kwan_BN1</strain>
    </source>
</reference>
<feature type="domain" description="PLAT" evidence="3">
    <location>
        <begin position="1331"/>
        <end position="1449"/>
    </location>
</feature>
<dbReference type="Gene3D" id="2.40.180.10">
    <property type="entry name" value="Catalase core domain"/>
    <property type="match status" value="9"/>
</dbReference>
<dbReference type="PANTHER" id="PTHR45901">
    <property type="entry name" value="PROTEIN CBG12474"/>
    <property type="match status" value="1"/>
</dbReference>
<organism evidence="4 5">
    <name type="scientific">Bugula neritina</name>
    <name type="common">Brown bryozoan</name>
    <name type="synonym">Sertularia neritina</name>
    <dbReference type="NCBI Taxonomy" id="10212"/>
    <lineage>
        <taxon>Eukaryota</taxon>
        <taxon>Metazoa</taxon>
        <taxon>Spiralia</taxon>
        <taxon>Lophotrochozoa</taxon>
        <taxon>Bryozoa</taxon>
        <taxon>Gymnolaemata</taxon>
        <taxon>Cheilostomatida</taxon>
        <taxon>Flustrina</taxon>
        <taxon>Buguloidea</taxon>
        <taxon>Bugulidae</taxon>
        <taxon>Bugula</taxon>
    </lineage>
</organism>
<feature type="domain" description="PLAT" evidence="3">
    <location>
        <begin position="832"/>
        <end position="951"/>
    </location>
</feature>
<feature type="domain" description="PLAT" evidence="3">
    <location>
        <begin position="1591"/>
        <end position="1715"/>
    </location>
</feature>
<feature type="domain" description="PLAT" evidence="3">
    <location>
        <begin position="1744"/>
        <end position="1862"/>
    </location>
</feature>
<evidence type="ECO:0000313" key="4">
    <source>
        <dbReference type="EMBL" id="KAF6036983.1"/>
    </source>
</evidence>
<protein>
    <submittedName>
        <fullName evidence="4">LOXHD1</fullName>
    </submittedName>
</protein>
<dbReference type="Proteomes" id="UP000593567">
    <property type="component" value="Unassembled WGS sequence"/>
</dbReference>
<gene>
    <name evidence="4" type="ORF">EB796_004705</name>
</gene>
<feature type="domain" description="PLAT" evidence="3">
    <location>
        <begin position="197"/>
        <end position="330"/>
    </location>
</feature>
<dbReference type="SUPFAM" id="SSF49723">
    <property type="entry name" value="Lipase/lipooxygenase domain (PLAT/LH2 domain)"/>
    <property type="match status" value="12"/>
</dbReference>
<dbReference type="InterPro" id="IPR036392">
    <property type="entry name" value="PLAT/LH2_dom_sf"/>
</dbReference>
<dbReference type="CDD" id="cd01756">
    <property type="entry name" value="PLAT_repeat"/>
    <property type="match status" value="9"/>
</dbReference>
<feature type="compositionally biased region" description="Basic and acidic residues" evidence="2">
    <location>
        <begin position="1292"/>
        <end position="1302"/>
    </location>
</feature>
<proteinExistence type="predicted"/>
<sequence length="1889" mass="210304">MATGGPYMSMPVSNSLGVQLCMTPDYHNGAYNYNPQVTHTQYSSVARSRPKSAPTYKPSYMRDTYYNNGPIRSNHRSAYGNTEYRTTYSPAPSQRPVLTAPYVNRSTQVYRNTAIGRPTVDVGGGAPSMRLPAYDALEDPHLHEYFSRRFSNIPKIMPKHQRGGSSGGRYVYVPDTRTGKIKSKSGSSTGVTIRKETVYKVSITTGSQKNNGTSARVYLRMKGSKGKMTKKCLSKSKSSIKSKSAAENKKSKTKAFKFLPGSTQIFKIKSEDLGDIKSITLEHDGLTEKDAWFVEEIEIVNLTNHRKWLFSCGQWFSLHHTDCQIARTLYAQLTAKTEYELTVITGDKNGAGTDANVFVTIYGKSGQTEKVALKNKSKNSFERNQSDTFTFKAKCVGPMTKLRVEHDNSGRGPGWYLERWLAKDEGDGAICRDLVGSKDPLAMRKSNKYKVTVFTGNKRGAGTDANVCITLFGKQGDSAERKLDNTLNNFERGATDEFLIECGCVGTLERIRIGHDNAGGSAGWFLDKVIVDDLDQQRVYEFPCNRWLAVDEDDGQISRDLYCGVGENDAAPGVPYVIQVETGDERQAGTSARVYIVLHGGKGGTKTSGKIWLNNGKFERGKTDEFNVEVAQMLSPLSKIDIGHDNGGAGPGWFCQQVVVKCPSAGIEQTFPCGKWLALDEGEGLLEYTLTELLDLRKKIEKKVTWYVWIHTSDIRMAGTDANIYLVVYGNKGKSDEYWIDNESNNFEAGQVDNFKIEIADVGKPFKIRIGHDNSNPAAGWHLNKVEMENMTTKERYLFNCNRWLATDEDDGSIVREVPAEGPGIKTPLPLVKYIAEVHTGSKRGAGTDANVSLNVFGALGDTGDRPLVSSSTNVNKFEKGNVDVFTFEAVTLKKLSKIRVGHDGKNAGAGWFLDKVIVKQEGSDKYTQTFTCNRWLAVDEDDGLIVREITLGGLQLLSTTTYNVTIKTGNVNGAGTDANAYLKIFGDKGDTGVLQLRSAENTSNKFESGRSDKFPLQATDIGKIKKIRLGHDGTGVGAGWFVDDLVIEVPSTGDTYRFAMHRWLAEDEADGKLEVELEPTEAIKTDKRIPYEVTVWTSDVRSGGTDANVFIQMYGETGRQKNTNYETGQTTLSRDKLTSLSQMKYCVALSYMLTVAEIIEAKDIGPLQKIRVGHDGKGTFSGWHLDKILIQRHPTKKSKRRLTKKRAKSKSPELDRYSRGRKKKGSSIKGAYSDQFSDDSDSRRLSDFDSEDEIMTDRSRSRSGSFRSSKPVKGKKPLQRKGSSAKLSRRGSMESLEKGKAGKDQMSTEDYWFICKKWLARSEDDGKIVRELIATDENGKPLDGGLEENEYIVKVKTGDVFGAGTDANDSDNMNKFEQNKVDTFKVHAVDLGVLKKLKIWHDNKGGGGAWFLDYVEIEDTLAKKSYFFPCQRWLATDEDDRQIMRTLVPVDPSLKAKLSGKGIKAIRDEVALETKAALETYHVYVMTGNVSGSGTDANVYLTLFGEKDDTGKIPLKATVDNKRDKFENGQTDEFVVETAEVGDLKKLRIGHDNAGIGSAWFLDRVEVDCPSLGKKWSFPYLDTVEYNPCIRYEVKVSTSNRSGADTNADVYIQLYGKEVCTEKKFLCASKSERKKHFNKGNTDTFIVELEDVGDTIEKIRIGHDGSGFGDGWHLASVAIRKLHDSGKGSISYSFPCDRWLARDEEDGALERELVAQKVVEETMGKDGQIKKKEKKMKEQLVSKKYTVNVYTGDVSGAGTDANVFMILFGDKGDSGERKLHKSDTYTDKFERAHCDVFQMEIVDLGKIFKCKIRHDNSFINPSWFLDKVEVVDQVDKETYVFYCERWLAKNKDDGKLSGHFMSEVMMAICLVLEHSSPSLQGLVDQPIV</sequence>
<dbReference type="EMBL" id="VXIV02000640">
    <property type="protein sequence ID" value="KAF6036983.1"/>
    <property type="molecule type" value="Genomic_DNA"/>
</dbReference>
<name>A0A7J7KFK1_BUGNE</name>
<feature type="compositionally biased region" description="Basic residues" evidence="2">
    <location>
        <begin position="1271"/>
        <end position="1280"/>
    </location>
</feature>
<dbReference type="SMART" id="SM00308">
    <property type="entry name" value="LH2"/>
    <property type="match status" value="11"/>
</dbReference>
<accession>A0A7J7KFK1</accession>
<feature type="compositionally biased region" description="Basic residues" evidence="2">
    <location>
        <begin position="1194"/>
        <end position="1210"/>
    </location>
</feature>
<evidence type="ECO:0000259" key="3">
    <source>
        <dbReference type="PROSITE" id="PS50095"/>
    </source>
</evidence>
<dbReference type="OrthoDB" id="5322100at2759"/>
<feature type="domain" description="PLAT" evidence="3">
    <location>
        <begin position="574"/>
        <end position="691"/>
    </location>
</feature>